<accession>A0AAW7X3C7</accession>
<comment type="caution">
    <text evidence="1">The sequence shown here is derived from an EMBL/GenBank/DDBJ whole genome shotgun (WGS) entry which is preliminary data.</text>
</comment>
<dbReference type="RefSeq" id="WP_216062512.1">
    <property type="nucleotide sequence ID" value="NZ_JAHKPP010000002.1"/>
</dbReference>
<reference evidence="1" key="1">
    <citation type="submission" date="2023-07" db="EMBL/GenBank/DDBJ databases">
        <title>Genome content predicts the carbon catabolic preferences of heterotrophic bacteria.</title>
        <authorList>
            <person name="Gralka M."/>
        </authorList>
    </citation>
    <scope>NUCLEOTIDE SEQUENCE</scope>
    <source>
        <strain evidence="1">I3M17_2</strain>
    </source>
</reference>
<dbReference type="AlphaFoldDB" id="A0AAW7X3C7"/>
<dbReference type="Proteomes" id="UP001169760">
    <property type="component" value="Unassembled WGS sequence"/>
</dbReference>
<proteinExistence type="predicted"/>
<gene>
    <name evidence="1" type="ORF">Q4521_06665</name>
</gene>
<sequence length="249" mass="29001">MPINIIRYIRRTKSNENYYTPSLLGDINPMEIAEQIRTQSLYHSGLLPKELVERITKVTDNLPYNEYKLVHQVNEDILRITTDDGIQRVLRAYFKCTPELLEASLFVSKPEKDEENKGQNSFHFDYGGWDSLNILVYLTDVTHNSSYHVIIKGSHKDIGFREIINRTITEEEAQKRYAENIQEITGPAGTIFFENTEAFHRRHKGNERRVLLNLLFASHRSWLSYGRASKKDLAIRNYEFARCTAEIGT</sequence>
<evidence type="ECO:0000313" key="1">
    <source>
        <dbReference type="EMBL" id="MDO6422148.1"/>
    </source>
</evidence>
<name>A0AAW7X3C7_9GAMM</name>
<organism evidence="1 2">
    <name type="scientific">Saccharophagus degradans</name>
    <dbReference type="NCBI Taxonomy" id="86304"/>
    <lineage>
        <taxon>Bacteria</taxon>
        <taxon>Pseudomonadati</taxon>
        <taxon>Pseudomonadota</taxon>
        <taxon>Gammaproteobacteria</taxon>
        <taxon>Cellvibrionales</taxon>
        <taxon>Cellvibrionaceae</taxon>
        <taxon>Saccharophagus</taxon>
    </lineage>
</organism>
<evidence type="ECO:0008006" key="3">
    <source>
        <dbReference type="Google" id="ProtNLM"/>
    </source>
</evidence>
<evidence type="ECO:0000313" key="2">
    <source>
        <dbReference type="Proteomes" id="UP001169760"/>
    </source>
</evidence>
<protein>
    <recommendedName>
        <fullName evidence="3">Phytanoyl-CoA dioxygenase</fullName>
    </recommendedName>
</protein>
<dbReference type="EMBL" id="JAUOPB010000004">
    <property type="protein sequence ID" value="MDO6422148.1"/>
    <property type="molecule type" value="Genomic_DNA"/>
</dbReference>